<accession>A0A329BXF3</accession>
<gene>
    <name evidence="2" type="ORF">BX591_114112</name>
</gene>
<name>A0A329BXF3_9BURK</name>
<sequence>MPGTPRMTARWTTRLICCLAALSLIVVAQHARADTEWQTNQHLRTDWVFATLKEKDIGPTLDHALQDQSRWANLPENAPGTFRCKKLELAPPSPAAVAAFDAAPTTRGPEADKAYAKAASLGYWRAAARLVSSNLDDENWEGAAPIVAWLLAHHVPAGYNKLADILQAQSGYDGETPGDSTLSMIASLRWRAAREGDPVAQAQMADIFDKLNKPAIAASLRACATEQNPGLAR</sequence>
<dbReference type="Proteomes" id="UP000248918">
    <property type="component" value="Unassembled WGS sequence"/>
</dbReference>
<feature type="signal peptide" evidence="1">
    <location>
        <begin position="1"/>
        <end position="33"/>
    </location>
</feature>
<comment type="caution">
    <text evidence="2">The sequence shown here is derived from an EMBL/GenBank/DDBJ whole genome shotgun (WGS) entry which is preliminary data.</text>
</comment>
<protein>
    <recommendedName>
        <fullName evidence="4">Sel1 repeat family protein</fullName>
    </recommendedName>
</protein>
<evidence type="ECO:0000313" key="2">
    <source>
        <dbReference type="EMBL" id="RAS26452.1"/>
    </source>
</evidence>
<evidence type="ECO:0000256" key="1">
    <source>
        <dbReference type="SAM" id="SignalP"/>
    </source>
</evidence>
<feature type="chain" id="PRO_5016445865" description="Sel1 repeat family protein" evidence="1">
    <location>
        <begin position="34"/>
        <end position="233"/>
    </location>
</feature>
<reference evidence="2 3" key="1">
    <citation type="submission" date="2018-06" db="EMBL/GenBank/DDBJ databases">
        <title>Genomic Encyclopedia of Type Strains, Phase III (KMG-III): the genomes of soil and plant-associated and newly described type strains.</title>
        <authorList>
            <person name="Whitman W."/>
        </authorList>
    </citation>
    <scope>NUCLEOTIDE SEQUENCE [LARGE SCALE GENOMIC DNA]</scope>
    <source>
        <strain evidence="2 3">LMG 23644</strain>
    </source>
</reference>
<evidence type="ECO:0000313" key="3">
    <source>
        <dbReference type="Proteomes" id="UP000248918"/>
    </source>
</evidence>
<dbReference type="EMBL" id="QLTK01000014">
    <property type="protein sequence ID" value="RAS26452.1"/>
    <property type="molecule type" value="Genomic_DNA"/>
</dbReference>
<evidence type="ECO:0008006" key="4">
    <source>
        <dbReference type="Google" id="ProtNLM"/>
    </source>
</evidence>
<proteinExistence type="predicted"/>
<dbReference type="AlphaFoldDB" id="A0A329BXF3"/>
<organism evidence="2 3">
    <name type="scientific">Paraburkholderia bryophila</name>
    <dbReference type="NCBI Taxonomy" id="420952"/>
    <lineage>
        <taxon>Bacteria</taxon>
        <taxon>Pseudomonadati</taxon>
        <taxon>Pseudomonadota</taxon>
        <taxon>Betaproteobacteria</taxon>
        <taxon>Burkholderiales</taxon>
        <taxon>Burkholderiaceae</taxon>
        <taxon>Paraburkholderia</taxon>
    </lineage>
</organism>
<keyword evidence="1" id="KW-0732">Signal</keyword>